<gene>
    <name evidence="10" type="ORF">GCM10022226_72390</name>
</gene>
<evidence type="ECO:0000256" key="1">
    <source>
        <dbReference type="ARBA" id="ARBA00004651"/>
    </source>
</evidence>
<comment type="caution">
    <text evidence="10">The sequence shown here is derived from an EMBL/GenBank/DDBJ whole genome shotgun (WGS) entry which is preliminary data.</text>
</comment>
<feature type="transmembrane region" description="Helical" evidence="7">
    <location>
        <begin position="56"/>
        <end position="79"/>
    </location>
</feature>
<feature type="domain" description="ABC transporter" evidence="8">
    <location>
        <begin position="124"/>
        <end position="356"/>
    </location>
</feature>
<keyword evidence="4" id="KW-0067">ATP-binding</keyword>
<evidence type="ECO:0008006" key="12">
    <source>
        <dbReference type="Google" id="ProtNLM"/>
    </source>
</evidence>
<dbReference type="InterPro" id="IPR003439">
    <property type="entry name" value="ABC_transporter-like_ATP-bd"/>
</dbReference>
<dbReference type="SUPFAM" id="SSF90123">
    <property type="entry name" value="ABC transporter transmembrane region"/>
    <property type="match status" value="1"/>
</dbReference>
<dbReference type="Gene3D" id="1.20.1560.10">
    <property type="entry name" value="ABC transporter type 1, transmembrane domain"/>
    <property type="match status" value="1"/>
</dbReference>
<dbReference type="InterPro" id="IPR039421">
    <property type="entry name" value="Type_1_exporter"/>
</dbReference>
<dbReference type="PROSITE" id="PS00211">
    <property type="entry name" value="ABC_TRANSPORTER_1"/>
    <property type="match status" value="1"/>
</dbReference>
<proteinExistence type="predicted"/>
<evidence type="ECO:0000256" key="7">
    <source>
        <dbReference type="SAM" id="Phobius"/>
    </source>
</evidence>
<dbReference type="Pfam" id="PF00005">
    <property type="entry name" value="ABC_tran"/>
    <property type="match status" value="1"/>
</dbReference>
<keyword evidence="6 7" id="KW-0472">Membrane</keyword>
<dbReference type="PANTHER" id="PTHR24221:SF654">
    <property type="entry name" value="ATP-BINDING CASSETTE SUB-FAMILY B MEMBER 6"/>
    <property type="match status" value="1"/>
</dbReference>
<accession>A0ABP7JAM3</accession>
<dbReference type="InterPro" id="IPR011527">
    <property type="entry name" value="ABC1_TM_dom"/>
</dbReference>
<keyword evidence="11" id="KW-1185">Reference proteome</keyword>
<sequence length="366" mass="38823">MSAESRVVDRWSALFARQLDATARGTVAIGGVVAAQNAIHALTPMLLLWVGAWRVIGGSMTLGTLLALNAVALATLTPLNSLMSALQRLQVAGAAIGRLADILDSEPEAEGLLEGPGPEVQGAVEVRGVGFRYGPRDGWTLRDISFTAEPGQKIALVGRSGSGKSTLARILLGLYTPVEGEVRYDGAPVAAGRMPALRRRFGVVTQEPALFTGTIRENIALGDPGAPLDRVIAAARLACVHEEVARMPLGYETPLPEGHGLSGGQRQRLALARALLAEPRMLVLDEATSHLDSATEAAIETRLSELRQTRIVIAHRLSTIRDADVILVLRDGRVAERGRHADLLALGGEYATLVAGQNLTRAMMEV</sequence>
<dbReference type="InterPro" id="IPR017871">
    <property type="entry name" value="ABC_transporter-like_CS"/>
</dbReference>
<comment type="subcellular location">
    <subcellularLocation>
        <location evidence="1">Cell membrane</location>
        <topology evidence="1">Multi-pass membrane protein</topology>
    </subcellularLocation>
</comment>
<dbReference type="Gene3D" id="3.40.50.300">
    <property type="entry name" value="P-loop containing nucleotide triphosphate hydrolases"/>
    <property type="match status" value="1"/>
</dbReference>
<keyword evidence="5 7" id="KW-1133">Transmembrane helix</keyword>
<dbReference type="InterPro" id="IPR027417">
    <property type="entry name" value="P-loop_NTPase"/>
</dbReference>
<organism evidence="10 11">
    <name type="scientific">Sphaerisporangium flaviroseum</name>
    <dbReference type="NCBI Taxonomy" id="509199"/>
    <lineage>
        <taxon>Bacteria</taxon>
        <taxon>Bacillati</taxon>
        <taxon>Actinomycetota</taxon>
        <taxon>Actinomycetes</taxon>
        <taxon>Streptosporangiales</taxon>
        <taxon>Streptosporangiaceae</taxon>
        <taxon>Sphaerisporangium</taxon>
    </lineage>
</organism>
<dbReference type="PANTHER" id="PTHR24221">
    <property type="entry name" value="ATP-BINDING CASSETTE SUB-FAMILY B"/>
    <property type="match status" value="1"/>
</dbReference>
<evidence type="ECO:0000256" key="5">
    <source>
        <dbReference type="ARBA" id="ARBA00022989"/>
    </source>
</evidence>
<keyword evidence="2 7" id="KW-0812">Transmembrane</keyword>
<evidence type="ECO:0000259" key="9">
    <source>
        <dbReference type="PROSITE" id="PS50929"/>
    </source>
</evidence>
<feature type="domain" description="ABC transmembrane type-1" evidence="9">
    <location>
        <begin position="1"/>
        <end position="90"/>
    </location>
</feature>
<dbReference type="InterPro" id="IPR036640">
    <property type="entry name" value="ABC1_TM_sf"/>
</dbReference>
<dbReference type="Proteomes" id="UP001500888">
    <property type="component" value="Unassembled WGS sequence"/>
</dbReference>
<reference evidence="11" key="1">
    <citation type="journal article" date="2019" name="Int. J. Syst. Evol. Microbiol.">
        <title>The Global Catalogue of Microorganisms (GCM) 10K type strain sequencing project: providing services to taxonomists for standard genome sequencing and annotation.</title>
        <authorList>
            <consortium name="The Broad Institute Genomics Platform"/>
            <consortium name="The Broad Institute Genome Sequencing Center for Infectious Disease"/>
            <person name="Wu L."/>
            <person name="Ma J."/>
        </authorList>
    </citation>
    <scope>NUCLEOTIDE SEQUENCE [LARGE SCALE GENOMIC DNA]</scope>
    <source>
        <strain evidence="11">JCM 16908</strain>
    </source>
</reference>
<evidence type="ECO:0000256" key="4">
    <source>
        <dbReference type="ARBA" id="ARBA00022840"/>
    </source>
</evidence>
<name>A0ABP7JAM3_9ACTN</name>
<dbReference type="PROSITE" id="PS50893">
    <property type="entry name" value="ABC_TRANSPORTER_2"/>
    <property type="match status" value="1"/>
</dbReference>
<evidence type="ECO:0000256" key="2">
    <source>
        <dbReference type="ARBA" id="ARBA00022692"/>
    </source>
</evidence>
<dbReference type="SMART" id="SM00382">
    <property type="entry name" value="AAA"/>
    <property type="match status" value="1"/>
</dbReference>
<evidence type="ECO:0000259" key="8">
    <source>
        <dbReference type="PROSITE" id="PS50893"/>
    </source>
</evidence>
<evidence type="ECO:0000256" key="3">
    <source>
        <dbReference type="ARBA" id="ARBA00022741"/>
    </source>
</evidence>
<evidence type="ECO:0000313" key="10">
    <source>
        <dbReference type="EMBL" id="GAA3839606.1"/>
    </source>
</evidence>
<protein>
    <recommendedName>
        <fullName evidence="12">ABC transporter ATP-binding protein</fullName>
    </recommendedName>
</protein>
<evidence type="ECO:0000256" key="6">
    <source>
        <dbReference type="ARBA" id="ARBA00023136"/>
    </source>
</evidence>
<dbReference type="InterPro" id="IPR003593">
    <property type="entry name" value="AAA+_ATPase"/>
</dbReference>
<dbReference type="EMBL" id="BAAAZR010000043">
    <property type="protein sequence ID" value="GAA3839606.1"/>
    <property type="molecule type" value="Genomic_DNA"/>
</dbReference>
<evidence type="ECO:0000313" key="11">
    <source>
        <dbReference type="Proteomes" id="UP001500888"/>
    </source>
</evidence>
<dbReference type="SUPFAM" id="SSF52540">
    <property type="entry name" value="P-loop containing nucleoside triphosphate hydrolases"/>
    <property type="match status" value="1"/>
</dbReference>
<dbReference type="PROSITE" id="PS50929">
    <property type="entry name" value="ABC_TM1F"/>
    <property type="match status" value="1"/>
</dbReference>
<keyword evidence="3" id="KW-0547">Nucleotide-binding</keyword>